<reference evidence="2 3" key="1">
    <citation type="submission" date="2016-03" db="EMBL/GenBank/DDBJ databases">
        <authorList>
            <person name="Ploux O."/>
        </authorList>
    </citation>
    <scope>NUCLEOTIDE SEQUENCE [LARGE SCALE GENOMIC DNA]</scope>
    <source>
        <strain evidence="2 3">R-45370</strain>
    </source>
</reference>
<sequence>MKLLVDMNLSPRWIDVLADAGIEAAHWSTLGADNAPDSQIMSYAHANDYVVLTHDLDFSAILAATHGEKPSVVQIRADDVSPDVIGKHVIIALRQMASELEEGALLTVDPNRTRLRVLPLRQDKQNVSGL</sequence>
<protein>
    <recommendedName>
        <fullName evidence="1">DUF5615 domain-containing protein</fullName>
    </recommendedName>
</protein>
<dbReference type="RefSeq" id="WP_066977980.1">
    <property type="nucleotide sequence ID" value="NZ_LUUI01000045.1"/>
</dbReference>
<evidence type="ECO:0000259" key="1">
    <source>
        <dbReference type="Pfam" id="PF18480"/>
    </source>
</evidence>
<dbReference type="Proteomes" id="UP000078476">
    <property type="component" value="Unassembled WGS sequence"/>
</dbReference>
<dbReference type="STRING" id="980561.A1359_20905"/>
<feature type="domain" description="DUF5615" evidence="1">
    <location>
        <begin position="1"/>
        <end position="110"/>
    </location>
</feature>
<accession>A0A177NT16</accession>
<proteinExistence type="predicted"/>
<dbReference type="AlphaFoldDB" id="A0A177NT16"/>
<evidence type="ECO:0000313" key="2">
    <source>
        <dbReference type="EMBL" id="OAI20413.1"/>
    </source>
</evidence>
<evidence type="ECO:0000313" key="3">
    <source>
        <dbReference type="Proteomes" id="UP000078476"/>
    </source>
</evidence>
<comment type="caution">
    <text evidence="2">The sequence shown here is derived from an EMBL/GenBank/DDBJ whole genome shotgun (WGS) entry which is preliminary data.</text>
</comment>
<dbReference type="OrthoDB" id="334367at2"/>
<dbReference type="Pfam" id="PF18480">
    <property type="entry name" value="DUF5615"/>
    <property type="match status" value="1"/>
</dbReference>
<gene>
    <name evidence="2" type="ORF">A1359_20905</name>
</gene>
<name>A0A177NT16_9GAMM</name>
<organism evidence="2 3">
    <name type="scientific">Methylomonas lenta</name>
    <dbReference type="NCBI Taxonomy" id="980561"/>
    <lineage>
        <taxon>Bacteria</taxon>
        <taxon>Pseudomonadati</taxon>
        <taxon>Pseudomonadota</taxon>
        <taxon>Gammaproteobacteria</taxon>
        <taxon>Methylococcales</taxon>
        <taxon>Methylococcaceae</taxon>
        <taxon>Methylomonas</taxon>
    </lineage>
</organism>
<dbReference type="EMBL" id="LUUI01000045">
    <property type="protein sequence ID" value="OAI20413.1"/>
    <property type="molecule type" value="Genomic_DNA"/>
</dbReference>
<keyword evidence="3" id="KW-1185">Reference proteome</keyword>
<dbReference type="InterPro" id="IPR041049">
    <property type="entry name" value="DUF5615"/>
</dbReference>